<feature type="region of interest" description="Disordered" evidence="1">
    <location>
        <begin position="145"/>
        <end position="238"/>
    </location>
</feature>
<keyword evidence="2" id="KW-0812">Transmembrane</keyword>
<dbReference type="RefSeq" id="WP_065848146.1">
    <property type="nucleotide sequence ID" value="NZ_JBHSKI010000001.1"/>
</dbReference>
<feature type="compositionally biased region" description="Low complexity" evidence="1">
    <location>
        <begin position="145"/>
        <end position="155"/>
    </location>
</feature>
<sequence>MADEQHQWLDADVAELLLRGEPVEAVGDHVRTEARRLEAALLALRAPRPSGDELPGEAAVLAAFREASRGAERAGRTGPAAQQDALHSVRIGAEPTAPRRRPRWTRPARYGLAVSLAGCALGGVAVAAGTGMLPAPFGGHESPLPAASVSAAASPERLEDDVPGTGAPSPSSSVPPGPPGSPAASDAPEAGTERSGAPTGQEGGGTAGPEDGDRETGTDGPRGGTEGREVPEGSPAEVYKKSVRACLAYRKDGLSQEDERRLLELADGEDNLDRFCDRLLDPEDRSGGTGTGTGGDGPGGGRENSGETGLDGEGSLPPVTFRTPAAVSTRDGARQSGAAPLPTAGPTASSASGLAPATR</sequence>
<evidence type="ECO:0000313" key="4">
    <source>
        <dbReference type="Proteomes" id="UP001596208"/>
    </source>
</evidence>
<feature type="compositionally biased region" description="Low complexity" evidence="1">
    <location>
        <begin position="163"/>
        <end position="172"/>
    </location>
</feature>
<comment type="caution">
    <text evidence="3">The sequence shown here is derived from an EMBL/GenBank/DDBJ whole genome shotgun (WGS) entry which is preliminary data.</text>
</comment>
<feature type="transmembrane region" description="Helical" evidence="2">
    <location>
        <begin position="110"/>
        <end position="133"/>
    </location>
</feature>
<protein>
    <recommendedName>
        <fullName evidence="5">Extensin</fullName>
    </recommendedName>
</protein>
<keyword evidence="4" id="KW-1185">Reference proteome</keyword>
<evidence type="ECO:0000313" key="3">
    <source>
        <dbReference type="EMBL" id="MFC5169570.1"/>
    </source>
</evidence>
<feature type="compositionally biased region" description="Low complexity" evidence="1">
    <location>
        <begin position="336"/>
        <end position="359"/>
    </location>
</feature>
<feature type="compositionally biased region" description="Basic and acidic residues" evidence="1">
    <location>
        <begin position="271"/>
        <end position="286"/>
    </location>
</feature>
<evidence type="ECO:0000256" key="1">
    <source>
        <dbReference type="SAM" id="MobiDB-lite"/>
    </source>
</evidence>
<proteinExistence type="predicted"/>
<keyword evidence="2" id="KW-0472">Membrane</keyword>
<evidence type="ECO:0000256" key="2">
    <source>
        <dbReference type="SAM" id="Phobius"/>
    </source>
</evidence>
<feature type="region of interest" description="Disordered" evidence="1">
    <location>
        <begin position="264"/>
        <end position="359"/>
    </location>
</feature>
<accession>A0ABW0AXC8</accession>
<organism evidence="3 4">
    <name type="scientific">Streptomyces mutomycini</name>
    <dbReference type="NCBI Taxonomy" id="284036"/>
    <lineage>
        <taxon>Bacteria</taxon>
        <taxon>Bacillati</taxon>
        <taxon>Actinomycetota</taxon>
        <taxon>Actinomycetes</taxon>
        <taxon>Kitasatosporales</taxon>
        <taxon>Streptomycetaceae</taxon>
        <taxon>Streptomyces</taxon>
    </lineage>
</organism>
<gene>
    <name evidence="3" type="ORF">ACFPRK_02980</name>
</gene>
<dbReference type="Proteomes" id="UP001596208">
    <property type="component" value="Unassembled WGS sequence"/>
</dbReference>
<name>A0ABW0AXC8_9ACTN</name>
<feature type="region of interest" description="Disordered" evidence="1">
    <location>
        <begin position="71"/>
        <end position="104"/>
    </location>
</feature>
<evidence type="ECO:0008006" key="5">
    <source>
        <dbReference type="Google" id="ProtNLM"/>
    </source>
</evidence>
<dbReference type="EMBL" id="JBHSKI010000001">
    <property type="protein sequence ID" value="MFC5169570.1"/>
    <property type="molecule type" value="Genomic_DNA"/>
</dbReference>
<keyword evidence="2" id="KW-1133">Transmembrane helix</keyword>
<reference evidence="4" key="1">
    <citation type="journal article" date="2019" name="Int. J. Syst. Evol. Microbiol.">
        <title>The Global Catalogue of Microorganisms (GCM) 10K type strain sequencing project: providing services to taxonomists for standard genome sequencing and annotation.</title>
        <authorList>
            <consortium name="The Broad Institute Genomics Platform"/>
            <consortium name="The Broad Institute Genome Sequencing Center for Infectious Disease"/>
            <person name="Wu L."/>
            <person name="Ma J."/>
        </authorList>
    </citation>
    <scope>NUCLEOTIDE SEQUENCE [LARGE SCALE GENOMIC DNA]</scope>
    <source>
        <strain evidence="4">CGMCC 4.1721</strain>
    </source>
</reference>
<feature type="compositionally biased region" description="Gly residues" evidence="1">
    <location>
        <begin position="287"/>
        <end position="303"/>
    </location>
</feature>